<dbReference type="EMBL" id="JBBNAF010000005">
    <property type="protein sequence ID" value="KAK9142089.1"/>
    <property type="molecule type" value="Genomic_DNA"/>
</dbReference>
<feature type="region of interest" description="Disordered" evidence="1">
    <location>
        <begin position="1"/>
        <end position="73"/>
    </location>
</feature>
<reference evidence="2 3" key="1">
    <citation type="submission" date="2024-01" db="EMBL/GenBank/DDBJ databases">
        <title>Genome assemblies of Stephania.</title>
        <authorList>
            <person name="Yang L."/>
        </authorList>
    </citation>
    <scope>NUCLEOTIDE SEQUENCE [LARGE SCALE GENOMIC DNA]</scope>
    <source>
        <strain evidence="2">YNDBR</strain>
        <tissue evidence="2">Leaf</tissue>
    </source>
</reference>
<organism evidence="2 3">
    <name type="scientific">Stephania yunnanensis</name>
    <dbReference type="NCBI Taxonomy" id="152371"/>
    <lineage>
        <taxon>Eukaryota</taxon>
        <taxon>Viridiplantae</taxon>
        <taxon>Streptophyta</taxon>
        <taxon>Embryophyta</taxon>
        <taxon>Tracheophyta</taxon>
        <taxon>Spermatophyta</taxon>
        <taxon>Magnoliopsida</taxon>
        <taxon>Ranunculales</taxon>
        <taxon>Menispermaceae</taxon>
        <taxon>Menispermoideae</taxon>
        <taxon>Cissampelideae</taxon>
        <taxon>Stephania</taxon>
    </lineage>
</organism>
<feature type="compositionally biased region" description="Acidic residues" evidence="1">
    <location>
        <begin position="63"/>
        <end position="73"/>
    </location>
</feature>
<dbReference type="Proteomes" id="UP001420932">
    <property type="component" value="Unassembled WGS sequence"/>
</dbReference>
<evidence type="ECO:0000313" key="3">
    <source>
        <dbReference type="Proteomes" id="UP001420932"/>
    </source>
</evidence>
<keyword evidence="3" id="KW-1185">Reference proteome</keyword>
<gene>
    <name evidence="2" type="ORF">Syun_011489</name>
</gene>
<name>A0AAP0PGI7_9MAGN</name>
<feature type="compositionally biased region" description="Polar residues" evidence="1">
    <location>
        <begin position="41"/>
        <end position="54"/>
    </location>
</feature>
<evidence type="ECO:0000313" key="2">
    <source>
        <dbReference type="EMBL" id="KAK9142089.1"/>
    </source>
</evidence>
<accession>A0AAP0PGI7</accession>
<comment type="caution">
    <text evidence="2">The sequence shown here is derived from an EMBL/GenBank/DDBJ whole genome shotgun (WGS) entry which is preliminary data.</text>
</comment>
<protein>
    <submittedName>
        <fullName evidence="2">Uncharacterized protein</fullName>
    </submittedName>
</protein>
<sequence length="73" mass="7724">MGDRGRGPGNNVKPPNWSKAVSLKGDLKVRSDSGKGGKAKTPQTSGNPMETISSEDSKIAISSDEEIMFDMKA</sequence>
<dbReference type="AlphaFoldDB" id="A0AAP0PGI7"/>
<feature type="compositionally biased region" description="Basic and acidic residues" evidence="1">
    <location>
        <begin position="25"/>
        <end position="35"/>
    </location>
</feature>
<proteinExistence type="predicted"/>
<evidence type="ECO:0000256" key="1">
    <source>
        <dbReference type="SAM" id="MobiDB-lite"/>
    </source>
</evidence>